<accession>A0ABQ1W602</accession>
<sequence length="49" mass="5138">MHFVHLESPVSKGSRENGLLSVLFAIKGKPALICEVLAALCAIEGTSVT</sequence>
<keyword evidence="2" id="KW-1185">Reference proteome</keyword>
<proteinExistence type="predicted"/>
<gene>
    <name evidence="1" type="ORF">GCM10010913_43430</name>
</gene>
<evidence type="ECO:0000313" key="1">
    <source>
        <dbReference type="EMBL" id="GGG16691.1"/>
    </source>
</evidence>
<name>A0ABQ1W602_9BACL</name>
<reference evidence="2" key="1">
    <citation type="journal article" date="2019" name="Int. J. Syst. Evol. Microbiol.">
        <title>The Global Catalogue of Microorganisms (GCM) 10K type strain sequencing project: providing services to taxonomists for standard genome sequencing and annotation.</title>
        <authorList>
            <consortium name="The Broad Institute Genomics Platform"/>
            <consortium name="The Broad Institute Genome Sequencing Center for Infectious Disease"/>
            <person name="Wu L."/>
            <person name="Ma J."/>
        </authorList>
    </citation>
    <scope>NUCLEOTIDE SEQUENCE [LARGE SCALE GENOMIC DNA]</scope>
    <source>
        <strain evidence="2">CGMCC 1.15420</strain>
    </source>
</reference>
<dbReference type="EMBL" id="BMIW01000045">
    <property type="protein sequence ID" value="GGG16691.1"/>
    <property type="molecule type" value="Genomic_DNA"/>
</dbReference>
<comment type="caution">
    <text evidence="1">The sequence shown here is derived from an EMBL/GenBank/DDBJ whole genome shotgun (WGS) entry which is preliminary data.</text>
</comment>
<protein>
    <submittedName>
        <fullName evidence="1">Uncharacterized protein</fullName>
    </submittedName>
</protein>
<dbReference type="Proteomes" id="UP000608420">
    <property type="component" value="Unassembled WGS sequence"/>
</dbReference>
<evidence type="ECO:0000313" key="2">
    <source>
        <dbReference type="Proteomes" id="UP000608420"/>
    </source>
</evidence>
<organism evidence="1 2">
    <name type="scientific">Paenibacillus aceti</name>
    <dbReference type="NCBI Taxonomy" id="1820010"/>
    <lineage>
        <taxon>Bacteria</taxon>
        <taxon>Bacillati</taxon>
        <taxon>Bacillota</taxon>
        <taxon>Bacilli</taxon>
        <taxon>Bacillales</taxon>
        <taxon>Paenibacillaceae</taxon>
        <taxon>Paenibacillus</taxon>
    </lineage>
</organism>